<proteinExistence type="predicted"/>
<protein>
    <submittedName>
        <fullName evidence="1">Uncharacterized protein</fullName>
    </submittedName>
</protein>
<name>A0A6J5KW81_9CAUD</name>
<dbReference type="EMBL" id="LR796189">
    <property type="protein sequence ID" value="CAB4125227.1"/>
    <property type="molecule type" value="Genomic_DNA"/>
</dbReference>
<sequence length="72" mass="8592">MSDDSALEDYQCLKSERELFITFYRFGVINEKYLKAIRISNYNNAIRFNKLWVDEAIDRTTTKREKSTTSRS</sequence>
<evidence type="ECO:0000313" key="1">
    <source>
        <dbReference type="EMBL" id="CAB4125227.1"/>
    </source>
</evidence>
<organism evidence="1">
    <name type="scientific">uncultured Caudovirales phage</name>
    <dbReference type="NCBI Taxonomy" id="2100421"/>
    <lineage>
        <taxon>Viruses</taxon>
        <taxon>Duplodnaviria</taxon>
        <taxon>Heunggongvirae</taxon>
        <taxon>Uroviricota</taxon>
        <taxon>Caudoviricetes</taxon>
        <taxon>Peduoviridae</taxon>
        <taxon>Maltschvirus</taxon>
        <taxon>Maltschvirus maltsch</taxon>
    </lineage>
</organism>
<reference evidence="1" key="1">
    <citation type="submission" date="2020-04" db="EMBL/GenBank/DDBJ databases">
        <authorList>
            <person name="Chiriac C."/>
            <person name="Salcher M."/>
            <person name="Ghai R."/>
            <person name="Kavagutti S V."/>
        </authorList>
    </citation>
    <scope>NUCLEOTIDE SEQUENCE</scope>
</reference>
<gene>
    <name evidence="1" type="ORF">UFOVP53_85</name>
</gene>
<accession>A0A6J5KW81</accession>